<reference evidence="2" key="2">
    <citation type="journal article" date="2015" name="Data Brief">
        <title>Shoot transcriptome of the giant reed, Arundo donax.</title>
        <authorList>
            <person name="Barrero R.A."/>
            <person name="Guerrero F.D."/>
            <person name="Moolhuijzen P."/>
            <person name="Goolsby J.A."/>
            <person name="Tidwell J."/>
            <person name="Bellgard S.E."/>
            <person name="Bellgard M.I."/>
        </authorList>
    </citation>
    <scope>NUCLEOTIDE SEQUENCE</scope>
    <source>
        <tissue evidence="2">Shoot tissue taken approximately 20 cm above the soil surface</tissue>
    </source>
</reference>
<name>A0A0A9EHU4_ARUDO</name>
<evidence type="ECO:0000313" key="2">
    <source>
        <dbReference type="EMBL" id="JAD99626.1"/>
    </source>
</evidence>
<protein>
    <submittedName>
        <fullName evidence="2">Uncharacterized protein</fullName>
    </submittedName>
</protein>
<accession>A0A0A9EHU4</accession>
<dbReference type="EMBL" id="GBRH01198269">
    <property type="protein sequence ID" value="JAD99626.1"/>
    <property type="molecule type" value="Transcribed_RNA"/>
</dbReference>
<evidence type="ECO:0000256" key="1">
    <source>
        <dbReference type="SAM" id="MobiDB-lite"/>
    </source>
</evidence>
<feature type="region of interest" description="Disordered" evidence="1">
    <location>
        <begin position="1"/>
        <end position="22"/>
    </location>
</feature>
<sequence>MAEHLYHYDHSDHTAQDLERNS</sequence>
<proteinExistence type="predicted"/>
<dbReference type="AlphaFoldDB" id="A0A0A9EHU4"/>
<organism evidence="2">
    <name type="scientific">Arundo donax</name>
    <name type="common">Giant reed</name>
    <name type="synonym">Donax arundinaceus</name>
    <dbReference type="NCBI Taxonomy" id="35708"/>
    <lineage>
        <taxon>Eukaryota</taxon>
        <taxon>Viridiplantae</taxon>
        <taxon>Streptophyta</taxon>
        <taxon>Embryophyta</taxon>
        <taxon>Tracheophyta</taxon>
        <taxon>Spermatophyta</taxon>
        <taxon>Magnoliopsida</taxon>
        <taxon>Liliopsida</taxon>
        <taxon>Poales</taxon>
        <taxon>Poaceae</taxon>
        <taxon>PACMAD clade</taxon>
        <taxon>Arundinoideae</taxon>
        <taxon>Arundineae</taxon>
        <taxon>Arundo</taxon>
    </lineage>
</organism>
<reference evidence="2" key="1">
    <citation type="submission" date="2014-09" db="EMBL/GenBank/DDBJ databases">
        <authorList>
            <person name="Magalhaes I.L.F."/>
            <person name="Oliveira U."/>
            <person name="Santos F.R."/>
            <person name="Vidigal T.H.D.A."/>
            <person name="Brescovit A.D."/>
            <person name="Santos A.J."/>
        </authorList>
    </citation>
    <scope>NUCLEOTIDE SEQUENCE</scope>
    <source>
        <tissue evidence="2">Shoot tissue taken approximately 20 cm above the soil surface</tissue>
    </source>
</reference>